<comment type="caution">
    <text evidence="3">The sequence shown here is derived from an EMBL/GenBank/DDBJ whole genome shotgun (WGS) entry which is preliminary data.</text>
</comment>
<feature type="region of interest" description="Disordered" evidence="1">
    <location>
        <begin position="109"/>
        <end position="137"/>
    </location>
</feature>
<dbReference type="AlphaFoldDB" id="A0ABC9XWK8"/>
<keyword evidence="4" id="KW-1185">Reference proteome</keyword>
<reference evidence="3 4" key="1">
    <citation type="submission" date="2024-06" db="EMBL/GenBank/DDBJ databases">
        <title>The draft genome of Grus japonensis, version 3.</title>
        <authorList>
            <person name="Nabeshima K."/>
            <person name="Suzuki S."/>
            <person name="Onuma M."/>
        </authorList>
    </citation>
    <scope>NUCLEOTIDE SEQUENCE [LARGE SCALE GENOMIC DNA]</scope>
    <source>
        <strain evidence="3 4">451A</strain>
    </source>
</reference>
<feature type="compositionally biased region" description="Pro residues" evidence="1">
    <location>
        <begin position="362"/>
        <end position="382"/>
    </location>
</feature>
<proteinExistence type="predicted"/>
<protein>
    <submittedName>
        <fullName evidence="3">Erythropoietin receptor</fullName>
    </submittedName>
</protein>
<dbReference type="Gene3D" id="2.60.40.10">
    <property type="entry name" value="Immunoglobulins"/>
    <property type="match status" value="1"/>
</dbReference>
<gene>
    <name evidence="3" type="ORF">GRJ2_002642200</name>
</gene>
<feature type="region of interest" description="Disordered" evidence="1">
    <location>
        <begin position="1"/>
        <end position="26"/>
    </location>
</feature>
<evidence type="ECO:0000256" key="2">
    <source>
        <dbReference type="SAM" id="Phobius"/>
    </source>
</evidence>
<name>A0ABC9XWK8_GRUJA</name>
<feature type="transmembrane region" description="Helical" evidence="2">
    <location>
        <begin position="229"/>
        <end position="250"/>
    </location>
</feature>
<keyword evidence="2" id="KW-0472">Membrane</keyword>
<dbReference type="PANTHER" id="PTHR45725">
    <property type="entry name" value="FORMIN HOMOLOGY 2 FAMILY MEMBER"/>
    <property type="match status" value="1"/>
</dbReference>
<evidence type="ECO:0000313" key="4">
    <source>
        <dbReference type="Proteomes" id="UP001623348"/>
    </source>
</evidence>
<feature type="compositionally biased region" description="Pro residues" evidence="1">
    <location>
        <begin position="318"/>
        <end position="341"/>
    </location>
</feature>
<keyword evidence="3" id="KW-0675">Receptor</keyword>
<keyword evidence="2" id="KW-0812">Transmembrane</keyword>
<feature type="region of interest" description="Disordered" evidence="1">
    <location>
        <begin position="298"/>
        <end position="422"/>
    </location>
</feature>
<organism evidence="3 4">
    <name type="scientific">Grus japonensis</name>
    <name type="common">Japanese crane</name>
    <name type="synonym">Red-crowned crane</name>
    <dbReference type="NCBI Taxonomy" id="30415"/>
    <lineage>
        <taxon>Eukaryota</taxon>
        <taxon>Metazoa</taxon>
        <taxon>Chordata</taxon>
        <taxon>Craniata</taxon>
        <taxon>Vertebrata</taxon>
        <taxon>Euteleostomi</taxon>
        <taxon>Archelosauria</taxon>
        <taxon>Archosauria</taxon>
        <taxon>Dinosauria</taxon>
        <taxon>Saurischia</taxon>
        <taxon>Theropoda</taxon>
        <taxon>Coelurosauria</taxon>
        <taxon>Aves</taxon>
        <taxon>Neognathae</taxon>
        <taxon>Neoaves</taxon>
        <taxon>Gruiformes</taxon>
        <taxon>Gruidae</taxon>
        <taxon>Grus</taxon>
    </lineage>
</organism>
<dbReference type="Proteomes" id="UP001623348">
    <property type="component" value="Unassembled WGS sequence"/>
</dbReference>
<dbReference type="InterPro" id="IPR051425">
    <property type="entry name" value="Formin_Homology"/>
</dbReference>
<feature type="compositionally biased region" description="Pro residues" evidence="1">
    <location>
        <begin position="408"/>
        <end position="422"/>
    </location>
</feature>
<dbReference type="InterPro" id="IPR013783">
    <property type="entry name" value="Ig-like_fold"/>
</dbReference>
<evidence type="ECO:0000256" key="1">
    <source>
        <dbReference type="SAM" id="MobiDB-lite"/>
    </source>
</evidence>
<evidence type="ECO:0000313" key="3">
    <source>
        <dbReference type="EMBL" id="GAB0201766.1"/>
    </source>
</evidence>
<keyword evidence="2" id="KW-1133">Transmembrane helix</keyword>
<sequence>MAAPRRPPRAESRDPAPPPGRGLRAQHRQLQRDLAQALTGDEVTLLELLERCPEGRGLLRLRDRGRPSRPAVARGLLALARRNALALGELRDEAAALGERLQRLRYGGEGRRAGARRRAEELRQRLGQEQQRREGARRDLAEVTRALGTATTALRHLAGRLRHLALDPWQQCPLQAAPVGRNRSRFWCSLPPPAAVAFVPLELRVLPPPPAPPLHHRSLFIDQVDVDPVTLGLSCLLALLLLGLGLLGLLGHRRLLREKLWPPVPGPEREFEGLFSAYGGNFQLWLCQGVGAPWAPPGGCPEAEELPSAVEEVGSPPGKGPPSPPPPPPPPAAAPAPPASPSPASSFEYTLFDPGSALLCPRGPPRRPPAPGSPPGSPPPRGPYANLAPQKGDPPKWAPPDGDGDPPALSPPAPAPPYVLCS</sequence>
<accession>A0ABC9XWK8</accession>
<dbReference type="PANTHER" id="PTHR45725:SF1">
    <property type="entry name" value="DISHEVELLED ASSOCIATED ACTIVATOR OF MORPHOGENESIS, ISOFORM D"/>
    <property type="match status" value="1"/>
</dbReference>
<dbReference type="EMBL" id="BAAFJT010000033">
    <property type="protein sequence ID" value="GAB0201766.1"/>
    <property type="molecule type" value="Genomic_DNA"/>
</dbReference>